<feature type="compositionally biased region" description="Basic and acidic residues" evidence="1">
    <location>
        <begin position="55"/>
        <end position="94"/>
    </location>
</feature>
<feature type="region of interest" description="Disordered" evidence="1">
    <location>
        <begin position="40"/>
        <end position="106"/>
    </location>
</feature>
<protein>
    <submittedName>
        <fullName evidence="2">Uncharacterized protein</fullName>
    </submittedName>
</protein>
<sequence length="266" mass="31079">MAALNNGLRSNSSFTFSLLKKPAKDMADLLRRTERYVNAEEEMAARKQKMPWSGHQEEKRGHSRNAPERREKRKERQDLSKEDLRHKLSRREGSSRGGAPIPSYNHFAPLLDTRTRILAVEQDKVPIQWPEKMRSPAEKRNTEKYCRYHRDHGHDTEECRQLKNQIKDLIRKGHLRKYVDRDAPQGRREQRRKEAPRQQQEQQQQEPIGVIHTIFGGVASSGDHKNARKAYGRQSLTVQQVHHSKRLRTCGDEEAISFSEVDYEGV</sequence>
<dbReference type="EMBL" id="BDDD01001081">
    <property type="protein sequence ID" value="GAV73172.1"/>
    <property type="molecule type" value="Genomic_DNA"/>
</dbReference>
<dbReference type="OrthoDB" id="1740536at2759"/>
<evidence type="ECO:0000256" key="1">
    <source>
        <dbReference type="SAM" id="MobiDB-lite"/>
    </source>
</evidence>
<evidence type="ECO:0000313" key="3">
    <source>
        <dbReference type="Proteomes" id="UP000187406"/>
    </source>
</evidence>
<dbReference type="InParanoid" id="A0A1Q3BZ55"/>
<name>A0A1Q3BZ55_CEPFO</name>
<feature type="compositionally biased region" description="Basic and acidic residues" evidence="1">
    <location>
        <begin position="173"/>
        <end position="196"/>
    </location>
</feature>
<dbReference type="AlphaFoldDB" id="A0A1Q3BZ55"/>
<evidence type="ECO:0000313" key="2">
    <source>
        <dbReference type="EMBL" id="GAV73172.1"/>
    </source>
</evidence>
<organism evidence="2 3">
    <name type="scientific">Cephalotus follicularis</name>
    <name type="common">Albany pitcher plant</name>
    <dbReference type="NCBI Taxonomy" id="3775"/>
    <lineage>
        <taxon>Eukaryota</taxon>
        <taxon>Viridiplantae</taxon>
        <taxon>Streptophyta</taxon>
        <taxon>Embryophyta</taxon>
        <taxon>Tracheophyta</taxon>
        <taxon>Spermatophyta</taxon>
        <taxon>Magnoliopsida</taxon>
        <taxon>eudicotyledons</taxon>
        <taxon>Gunneridae</taxon>
        <taxon>Pentapetalae</taxon>
        <taxon>rosids</taxon>
        <taxon>fabids</taxon>
        <taxon>Oxalidales</taxon>
        <taxon>Cephalotaceae</taxon>
        <taxon>Cephalotus</taxon>
    </lineage>
</organism>
<feature type="region of interest" description="Disordered" evidence="1">
    <location>
        <begin position="173"/>
        <end position="208"/>
    </location>
</feature>
<dbReference type="PANTHER" id="PTHR33223">
    <property type="entry name" value="CCHC-TYPE DOMAIN-CONTAINING PROTEIN"/>
    <property type="match status" value="1"/>
</dbReference>
<comment type="caution">
    <text evidence="2">The sequence shown here is derived from an EMBL/GenBank/DDBJ whole genome shotgun (WGS) entry which is preliminary data.</text>
</comment>
<accession>A0A1Q3BZ55</accession>
<feature type="compositionally biased region" description="Low complexity" evidence="1">
    <location>
        <begin position="197"/>
        <end position="206"/>
    </location>
</feature>
<dbReference type="PANTHER" id="PTHR33223:SF10">
    <property type="entry name" value="AMINOTRANSFERASE-LIKE PLANT MOBILE DOMAIN-CONTAINING PROTEIN"/>
    <property type="match status" value="1"/>
</dbReference>
<proteinExistence type="predicted"/>
<reference evidence="3" key="1">
    <citation type="submission" date="2016-04" db="EMBL/GenBank/DDBJ databases">
        <title>Cephalotus genome sequencing.</title>
        <authorList>
            <person name="Fukushima K."/>
            <person name="Hasebe M."/>
            <person name="Fang X."/>
        </authorList>
    </citation>
    <scope>NUCLEOTIDE SEQUENCE [LARGE SCALE GENOMIC DNA]</scope>
    <source>
        <strain evidence="3">cv. St1</strain>
    </source>
</reference>
<gene>
    <name evidence="2" type="ORF">CFOL_v3_16659</name>
</gene>
<dbReference type="Proteomes" id="UP000187406">
    <property type="component" value="Unassembled WGS sequence"/>
</dbReference>
<keyword evidence="3" id="KW-1185">Reference proteome</keyword>